<feature type="transmembrane region" description="Helical" evidence="2">
    <location>
        <begin position="113"/>
        <end position="134"/>
    </location>
</feature>
<feature type="chain" id="PRO_5042160453" description="DUF6534 domain-containing protein" evidence="3">
    <location>
        <begin position="19"/>
        <end position="411"/>
    </location>
</feature>
<feature type="transmembrane region" description="Helical" evidence="2">
    <location>
        <begin position="154"/>
        <end position="177"/>
    </location>
</feature>
<dbReference type="Pfam" id="PF20152">
    <property type="entry name" value="DUF6534"/>
    <property type="match status" value="1"/>
</dbReference>
<name>A0AAD6X3E7_9AGAR</name>
<feature type="transmembrane region" description="Helical" evidence="2">
    <location>
        <begin position="80"/>
        <end position="101"/>
    </location>
</feature>
<evidence type="ECO:0000256" key="3">
    <source>
        <dbReference type="SAM" id="SignalP"/>
    </source>
</evidence>
<keyword evidence="2" id="KW-0472">Membrane</keyword>
<keyword evidence="3" id="KW-0732">Signal</keyword>
<gene>
    <name evidence="5" type="ORF">C8F04DRAFT_1234434</name>
</gene>
<feature type="region of interest" description="Disordered" evidence="1">
    <location>
        <begin position="26"/>
        <end position="52"/>
    </location>
</feature>
<evidence type="ECO:0000259" key="4">
    <source>
        <dbReference type="Pfam" id="PF20152"/>
    </source>
</evidence>
<dbReference type="PANTHER" id="PTHR40465">
    <property type="entry name" value="CHROMOSOME 1, WHOLE GENOME SHOTGUN SEQUENCE"/>
    <property type="match status" value="1"/>
</dbReference>
<evidence type="ECO:0000256" key="2">
    <source>
        <dbReference type="SAM" id="Phobius"/>
    </source>
</evidence>
<accession>A0AAD6X3E7</accession>
<dbReference type="AlphaFoldDB" id="A0AAD6X3E7"/>
<dbReference type="Proteomes" id="UP001218188">
    <property type="component" value="Unassembled WGS sequence"/>
</dbReference>
<keyword evidence="2" id="KW-1133">Transmembrane helix</keyword>
<evidence type="ECO:0000313" key="5">
    <source>
        <dbReference type="EMBL" id="KAJ7034175.1"/>
    </source>
</evidence>
<dbReference type="EMBL" id="JARJCM010000059">
    <property type="protein sequence ID" value="KAJ7034175.1"/>
    <property type="molecule type" value="Genomic_DNA"/>
</dbReference>
<evidence type="ECO:0000313" key="6">
    <source>
        <dbReference type="Proteomes" id="UP001218188"/>
    </source>
</evidence>
<organism evidence="5 6">
    <name type="scientific">Mycena alexandri</name>
    <dbReference type="NCBI Taxonomy" id="1745969"/>
    <lineage>
        <taxon>Eukaryota</taxon>
        <taxon>Fungi</taxon>
        <taxon>Dikarya</taxon>
        <taxon>Basidiomycota</taxon>
        <taxon>Agaricomycotina</taxon>
        <taxon>Agaricomycetes</taxon>
        <taxon>Agaricomycetidae</taxon>
        <taxon>Agaricales</taxon>
        <taxon>Marasmiineae</taxon>
        <taxon>Mycenaceae</taxon>
        <taxon>Mycena</taxon>
    </lineage>
</organism>
<protein>
    <recommendedName>
        <fullName evidence="4">DUF6534 domain-containing protein</fullName>
    </recommendedName>
</protein>
<feature type="domain" description="DUF6534" evidence="4">
    <location>
        <begin position="293"/>
        <end position="326"/>
    </location>
</feature>
<keyword evidence="2" id="KW-0812">Transmembrane</keyword>
<sequence>MVMAFNLVVVFFLLHLSNKPHNGPGAGFRINTQLPHPTPTPQHNHPTPNVPTTRMSAPEGLGSVIGDAIQSVKELSAAALIGYGVSTVAYGISIVQVYLYFRNYPRDSIFLKLMVAALWTLDTLSSIVISHALYTLCVLNFNNLFADAHIPWSWPLGMAILTTINTTSLIFYGWQIWSAFACSGVMRGRTLPLSPSIPVSNDSITIWTYVQVYDHHNRKHRACVRHHDHHLTHILSALSKGSWVTKHTRYDRVTHCARHVARDSYCCLHHHALHPGKFNVQVEYILHLLTTYQDVAYPNHFYWLPFYQLVGKLYVNSILASLNVRTSVRGKGQLEVSPRSALWAMEFASGSGSIPHCDLKTANSGADSGKGFQVQLGMMDSMHSESNRDVGIKSFPQIPPLCLNGSTIDIF</sequence>
<dbReference type="PANTHER" id="PTHR40465:SF1">
    <property type="entry name" value="DUF6534 DOMAIN-CONTAINING PROTEIN"/>
    <property type="match status" value="1"/>
</dbReference>
<keyword evidence="6" id="KW-1185">Reference proteome</keyword>
<dbReference type="InterPro" id="IPR045339">
    <property type="entry name" value="DUF6534"/>
</dbReference>
<comment type="caution">
    <text evidence="5">The sequence shown here is derived from an EMBL/GenBank/DDBJ whole genome shotgun (WGS) entry which is preliminary data.</text>
</comment>
<feature type="compositionally biased region" description="Low complexity" evidence="1">
    <location>
        <begin position="31"/>
        <end position="52"/>
    </location>
</feature>
<evidence type="ECO:0000256" key="1">
    <source>
        <dbReference type="SAM" id="MobiDB-lite"/>
    </source>
</evidence>
<feature type="signal peptide" evidence="3">
    <location>
        <begin position="1"/>
        <end position="18"/>
    </location>
</feature>
<proteinExistence type="predicted"/>
<reference evidence="5" key="1">
    <citation type="submission" date="2023-03" db="EMBL/GenBank/DDBJ databases">
        <title>Massive genome expansion in bonnet fungi (Mycena s.s.) driven by repeated elements and novel gene families across ecological guilds.</title>
        <authorList>
            <consortium name="Lawrence Berkeley National Laboratory"/>
            <person name="Harder C.B."/>
            <person name="Miyauchi S."/>
            <person name="Viragh M."/>
            <person name="Kuo A."/>
            <person name="Thoen E."/>
            <person name="Andreopoulos B."/>
            <person name="Lu D."/>
            <person name="Skrede I."/>
            <person name="Drula E."/>
            <person name="Henrissat B."/>
            <person name="Morin E."/>
            <person name="Kohler A."/>
            <person name="Barry K."/>
            <person name="LaButti K."/>
            <person name="Morin E."/>
            <person name="Salamov A."/>
            <person name="Lipzen A."/>
            <person name="Mereny Z."/>
            <person name="Hegedus B."/>
            <person name="Baldrian P."/>
            <person name="Stursova M."/>
            <person name="Weitz H."/>
            <person name="Taylor A."/>
            <person name="Grigoriev I.V."/>
            <person name="Nagy L.G."/>
            <person name="Martin F."/>
            <person name="Kauserud H."/>
        </authorList>
    </citation>
    <scope>NUCLEOTIDE SEQUENCE</scope>
    <source>
        <strain evidence="5">CBHHK200</strain>
    </source>
</reference>